<keyword evidence="1" id="KW-0614">Plasmid</keyword>
<dbReference type="Proteomes" id="UP000501338">
    <property type="component" value="Plasmid pZF1-cfr"/>
</dbReference>
<dbReference type="EMBL" id="CP047341">
    <property type="protein sequence ID" value="QIF92326.1"/>
    <property type="molecule type" value="Genomic_DNA"/>
</dbReference>
<proteinExistence type="predicted"/>
<evidence type="ECO:0000313" key="2">
    <source>
        <dbReference type="Proteomes" id="UP000501338"/>
    </source>
</evidence>
<accession>A0ABX6JT00</accession>
<protein>
    <submittedName>
        <fullName evidence="1">Uncharacterized protein</fullName>
    </submittedName>
</protein>
<reference evidence="1 2" key="1">
    <citation type="submission" date="2020-01" db="EMBL/GenBank/DDBJ databases">
        <title>The genomic epidemiology of tigecycline resistance gene tet(X) variants in a swine farm in China.</title>
        <authorList>
            <person name="Peng K."/>
            <person name="Li R."/>
        </authorList>
    </citation>
    <scope>NUCLEOTIDE SEQUENCE [LARGE SCALE GENOMIC DNA]</scope>
    <source>
        <strain evidence="1 2">ZF1</strain>
        <plasmid evidence="2">pzf1-cfr</plasmid>
    </source>
</reference>
<organism evidence="1 2">
    <name type="scientific">Proteus terrae subsp. cibarius</name>
    <dbReference type="NCBI Taxonomy" id="626774"/>
    <lineage>
        <taxon>Bacteria</taxon>
        <taxon>Pseudomonadati</taxon>
        <taxon>Pseudomonadota</taxon>
        <taxon>Gammaproteobacteria</taxon>
        <taxon>Enterobacterales</taxon>
        <taxon>Morganellaceae</taxon>
        <taxon>Proteus</taxon>
    </lineage>
</organism>
<keyword evidence="2" id="KW-1185">Reference proteome</keyword>
<sequence>MRRVNIDFPVSFHFWLESRAKINERSKRGEIKVIAAEVMKLNPDLTGLDEKLYQGHTKSTKWNGVELPASCHLWLEERVKKSERTKAEELKLLCLWLQQKES</sequence>
<name>A0ABX6JT00_9GAMM</name>
<evidence type="ECO:0000313" key="1">
    <source>
        <dbReference type="EMBL" id="QIF92326.1"/>
    </source>
</evidence>
<gene>
    <name evidence="1" type="ORF">GTH23_19985</name>
</gene>
<geneLocation type="plasmid" evidence="2">
    <name>pzf1-cfr</name>
</geneLocation>
<dbReference type="RefSeq" id="WP_050878424.1">
    <property type="nucleotide sequence ID" value="NZ_CP045009.1"/>
</dbReference>